<dbReference type="SMART" id="SM00164">
    <property type="entry name" value="TBC"/>
    <property type="match status" value="1"/>
</dbReference>
<reference evidence="2" key="1">
    <citation type="submission" date="2023-03" db="EMBL/GenBank/DDBJ databases">
        <authorList>
            <person name="Steffen K."/>
            <person name="Cardenas P."/>
        </authorList>
    </citation>
    <scope>NUCLEOTIDE SEQUENCE</scope>
</reference>
<dbReference type="PANTHER" id="PTHR47219:SF9">
    <property type="entry name" value="GTPASE ACTIVATING PROTEIN AND CENTROSOME-ASSOCIATED, ISOFORM B"/>
    <property type="match status" value="1"/>
</dbReference>
<dbReference type="PANTHER" id="PTHR47219">
    <property type="entry name" value="RAB GTPASE-ACTIVATING PROTEIN 1-LIKE"/>
    <property type="match status" value="1"/>
</dbReference>
<dbReference type="SUPFAM" id="SSF47923">
    <property type="entry name" value="Ypt/Rab-GAP domain of gyp1p"/>
    <property type="match status" value="2"/>
</dbReference>
<sequence length="275" mass="31440">MAATRTHAQLFNSHGFAVMSAAEEYNMSYEDSVCETFKEVLAECESCGMRKPPILLKCRQLIKVGGHNSMRGDIWRVFLGISETKTRTNFDYKGNVAELGERLNKCGLTESTCDANIRRISALLDGQYLPLSEEDIKWLRNARQIMLDIGMAYIAALLLMHMTNEEDVFWSILTIFDSEKYLARFYDRKLSRMQTCGGIFSLLLKDRQTKLAQHLDSLSIHPLMYITSWFMCLFTTLPCWDTVLTICDLIFLEGYQRLFCGALAILEVCSGMSYT</sequence>
<accession>A0AA35TSK2</accession>
<dbReference type="InterPro" id="IPR000195">
    <property type="entry name" value="Rab-GAP-TBC_dom"/>
</dbReference>
<dbReference type="InterPro" id="IPR035969">
    <property type="entry name" value="Rab-GAP_TBC_sf"/>
</dbReference>
<name>A0AA35TSK2_GEOBA</name>
<dbReference type="GO" id="GO:0031267">
    <property type="term" value="F:small GTPase binding"/>
    <property type="evidence" value="ECO:0007669"/>
    <property type="project" value="TreeGrafter"/>
</dbReference>
<gene>
    <name evidence="2" type="ORF">GBAR_LOCUS28992</name>
</gene>
<dbReference type="Gene3D" id="1.10.472.80">
    <property type="entry name" value="Ypt/Rab-GAP domain of gyp1p, domain 3"/>
    <property type="match status" value="1"/>
</dbReference>
<dbReference type="EMBL" id="CASHTH010004060">
    <property type="protein sequence ID" value="CAI8052996.1"/>
    <property type="molecule type" value="Genomic_DNA"/>
</dbReference>
<evidence type="ECO:0000259" key="1">
    <source>
        <dbReference type="PROSITE" id="PS50086"/>
    </source>
</evidence>
<dbReference type="Pfam" id="PF00566">
    <property type="entry name" value="RabGAP-TBC"/>
    <property type="match status" value="1"/>
</dbReference>
<dbReference type="Proteomes" id="UP001174909">
    <property type="component" value="Unassembled WGS sequence"/>
</dbReference>
<dbReference type="InterPro" id="IPR050302">
    <property type="entry name" value="Rab_GAP_TBC_domain"/>
</dbReference>
<dbReference type="PROSITE" id="PS50086">
    <property type="entry name" value="TBC_RABGAP"/>
    <property type="match status" value="1"/>
</dbReference>
<proteinExistence type="predicted"/>
<protein>
    <submittedName>
        <fullName evidence="2">TBC1 domain family member 10A</fullName>
    </submittedName>
</protein>
<evidence type="ECO:0000313" key="3">
    <source>
        <dbReference type="Proteomes" id="UP001174909"/>
    </source>
</evidence>
<dbReference type="GO" id="GO:0005096">
    <property type="term" value="F:GTPase activator activity"/>
    <property type="evidence" value="ECO:0007669"/>
    <property type="project" value="TreeGrafter"/>
</dbReference>
<feature type="domain" description="Rab-GAP TBC" evidence="1">
    <location>
        <begin position="65"/>
        <end position="254"/>
    </location>
</feature>
<keyword evidence="3" id="KW-1185">Reference proteome</keyword>
<comment type="caution">
    <text evidence="2">The sequence shown here is derived from an EMBL/GenBank/DDBJ whole genome shotgun (WGS) entry which is preliminary data.</text>
</comment>
<organism evidence="2 3">
    <name type="scientific">Geodia barretti</name>
    <name type="common">Barrett's horny sponge</name>
    <dbReference type="NCBI Taxonomy" id="519541"/>
    <lineage>
        <taxon>Eukaryota</taxon>
        <taxon>Metazoa</taxon>
        <taxon>Porifera</taxon>
        <taxon>Demospongiae</taxon>
        <taxon>Heteroscleromorpha</taxon>
        <taxon>Tetractinellida</taxon>
        <taxon>Astrophorina</taxon>
        <taxon>Geodiidae</taxon>
        <taxon>Geodia</taxon>
    </lineage>
</organism>
<dbReference type="AlphaFoldDB" id="A0AA35TSK2"/>
<evidence type="ECO:0000313" key="2">
    <source>
        <dbReference type="EMBL" id="CAI8052996.1"/>
    </source>
</evidence>